<dbReference type="Pfam" id="PF05235">
    <property type="entry name" value="CHAD"/>
    <property type="match status" value="1"/>
</dbReference>
<comment type="caution">
    <text evidence="2">The sequence shown here is derived from an EMBL/GenBank/DDBJ whole genome shotgun (WGS) entry which is preliminary data.</text>
</comment>
<sequence length="508" mass="54908">MGHHRQIDAKLEAPPEVAVPDLSGLPGVASADPGERYVFEAAHWDTPDLRLTQARITLRRRSGGPDDGWQLNVPVSADEWLDVRAPPGQEASGVPAGLAAVIAARVRESTLQPVATLRTARTVRRLRDAHGRVLLEVADDAVTSTTPTATAAVVDAWREWDIELVQGDRDLLARALTRLRSAGGSSPQWPSKLTRALGDRLVATPAESPDDQLDPRCAGAVVREHLASLRDLLLVRDPRVRRDQPGAAQQMLVVIRQLRAALATFRPVLERGPSELMRTELGWLAGLLGADRDAQTAGEGLTDLVAREPADLVLGPVAERLTTSLAAERAGAHHRVLEALGSVRYYRLLDALDALVAAGPLPKDAAKPAVRVLPGLVRHDWERLAKAWKAASSALPGADRDRHLHSAFTASARVRYAADVVVPTMGGSADKFARSAKELQSLLANHDDLLKRGALLLNTGIEASAAGESSFTYGRLHAVEQARAAHLEERISAVWNKISAPRRRRWMS</sequence>
<evidence type="ECO:0000313" key="3">
    <source>
        <dbReference type="Proteomes" id="UP000293764"/>
    </source>
</evidence>
<gene>
    <name evidence="2" type="ORF">EUA98_17095</name>
</gene>
<dbReference type="SUPFAM" id="SSF55154">
    <property type="entry name" value="CYTH-like phosphatases"/>
    <property type="match status" value="1"/>
</dbReference>
<dbReference type="InterPro" id="IPR033469">
    <property type="entry name" value="CYTH-like_dom_sf"/>
</dbReference>
<dbReference type="Gene3D" id="2.40.320.10">
    <property type="entry name" value="Hypothetical Protein Pfu-838710-001"/>
    <property type="match status" value="1"/>
</dbReference>
<dbReference type="InterPro" id="IPR023577">
    <property type="entry name" value="CYTH_domain"/>
</dbReference>
<evidence type="ECO:0000313" key="2">
    <source>
        <dbReference type="EMBL" id="RYV49754.1"/>
    </source>
</evidence>
<keyword evidence="3" id="KW-1185">Reference proteome</keyword>
<name>A0A4V1ZGU4_9MICO</name>
<dbReference type="InterPro" id="IPR038186">
    <property type="entry name" value="CHAD_dom_sf"/>
</dbReference>
<dbReference type="CDD" id="cd07374">
    <property type="entry name" value="CYTH-like_Pase"/>
    <property type="match status" value="1"/>
</dbReference>
<dbReference type="InterPro" id="IPR007899">
    <property type="entry name" value="CHAD_dom"/>
</dbReference>
<dbReference type="PANTHER" id="PTHR39339">
    <property type="entry name" value="SLR1444 PROTEIN"/>
    <property type="match status" value="1"/>
</dbReference>
<accession>A0A4V1ZGU4</accession>
<dbReference type="SMART" id="SM00880">
    <property type="entry name" value="CHAD"/>
    <property type="match status" value="1"/>
</dbReference>
<feature type="domain" description="CHAD" evidence="1">
    <location>
        <begin position="215"/>
        <end position="500"/>
    </location>
</feature>
<dbReference type="PROSITE" id="PS51708">
    <property type="entry name" value="CHAD"/>
    <property type="match status" value="1"/>
</dbReference>
<proteinExistence type="predicted"/>
<dbReference type="Proteomes" id="UP000293764">
    <property type="component" value="Unassembled WGS sequence"/>
</dbReference>
<evidence type="ECO:0000259" key="1">
    <source>
        <dbReference type="PROSITE" id="PS51708"/>
    </source>
</evidence>
<dbReference type="EMBL" id="SDWW01000054">
    <property type="protein sequence ID" value="RYV49754.1"/>
    <property type="molecule type" value="Genomic_DNA"/>
</dbReference>
<dbReference type="Gene3D" id="1.40.20.10">
    <property type="entry name" value="CHAD domain"/>
    <property type="match status" value="1"/>
</dbReference>
<protein>
    <submittedName>
        <fullName evidence="2">CYTH and CHAD domain-containing protein</fullName>
    </submittedName>
</protein>
<dbReference type="AlphaFoldDB" id="A0A4V1ZGU4"/>
<organism evidence="2 3">
    <name type="scientific">Pengzhenrongella frigida</name>
    <dbReference type="NCBI Taxonomy" id="1259133"/>
    <lineage>
        <taxon>Bacteria</taxon>
        <taxon>Bacillati</taxon>
        <taxon>Actinomycetota</taxon>
        <taxon>Actinomycetes</taxon>
        <taxon>Micrococcales</taxon>
        <taxon>Pengzhenrongella</taxon>
    </lineage>
</organism>
<dbReference type="SMART" id="SM01118">
    <property type="entry name" value="CYTH"/>
    <property type="match status" value="1"/>
</dbReference>
<reference evidence="2 3" key="1">
    <citation type="submission" date="2019-01" db="EMBL/GenBank/DDBJ databases">
        <title>Novel species of Cellulomonas.</title>
        <authorList>
            <person name="Liu Q."/>
            <person name="Xin Y.-H."/>
        </authorList>
    </citation>
    <scope>NUCLEOTIDE SEQUENCE [LARGE SCALE GENOMIC DNA]</scope>
    <source>
        <strain evidence="2 3">HLT2-17</strain>
    </source>
</reference>
<dbReference type="PANTHER" id="PTHR39339:SF1">
    <property type="entry name" value="CHAD DOMAIN-CONTAINING PROTEIN"/>
    <property type="match status" value="1"/>
</dbReference>
<dbReference type="OrthoDB" id="9777271at2"/>
<dbReference type="RefSeq" id="WP_130103908.1">
    <property type="nucleotide sequence ID" value="NZ_SDWW01000054.1"/>
</dbReference>